<evidence type="ECO:0000313" key="2">
    <source>
        <dbReference type="EMBL" id="AJC74422.1"/>
    </source>
</evidence>
<feature type="transmembrane region" description="Helical" evidence="1">
    <location>
        <begin position="167"/>
        <end position="190"/>
    </location>
</feature>
<evidence type="ECO:0008006" key="4">
    <source>
        <dbReference type="Google" id="ProtNLM"/>
    </source>
</evidence>
<keyword evidence="1" id="KW-0472">Membrane</keyword>
<dbReference type="AlphaFoldDB" id="A0A0X1KTA2"/>
<name>A0A0X1KTA2_9THEM</name>
<dbReference type="PaxDb" id="1123384-AJ81_09800"/>
<proteinExistence type="predicted"/>
<feature type="transmembrane region" description="Helical" evidence="1">
    <location>
        <begin position="84"/>
        <end position="103"/>
    </location>
</feature>
<keyword evidence="3" id="KW-1185">Reference proteome</keyword>
<dbReference type="EMBL" id="CP007141">
    <property type="protein sequence ID" value="AJC74422.1"/>
    <property type="molecule type" value="Genomic_DNA"/>
</dbReference>
<dbReference type="Pfam" id="PF03956">
    <property type="entry name" value="Lys_export"/>
    <property type="match status" value="1"/>
</dbReference>
<gene>
    <name evidence="2" type="ORF">AJ81_09800</name>
</gene>
<dbReference type="PANTHER" id="PTHR35804">
    <property type="entry name" value="LYSINE EXPORTER LYSO"/>
    <property type="match status" value="1"/>
</dbReference>
<dbReference type="GO" id="GO:0015661">
    <property type="term" value="F:L-lysine efflux transmembrane transporter activity"/>
    <property type="evidence" value="ECO:0007669"/>
    <property type="project" value="InterPro"/>
</dbReference>
<reference evidence="2 3" key="1">
    <citation type="submission" date="2014-01" db="EMBL/GenBank/DDBJ databases">
        <title>Genome sequencing of Thermotog hypogea.</title>
        <authorList>
            <person name="Zhang X."/>
            <person name="Alvare G."/>
            <person name="Fristensky B."/>
            <person name="Chen L."/>
            <person name="Suen T."/>
            <person name="Chen Q."/>
            <person name="Ma K."/>
        </authorList>
    </citation>
    <scope>NUCLEOTIDE SEQUENCE [LARGE SCALE GENOMIC DNA]</scope>
    <source>
        <strain evidence="2 3">DSM 11164</strain>
    </source>
</reference>
<evidence type="ECO:0000256" key="1">
    <source>
        <dbReference type="SAM" id="Phobius"/>
    </source>
</evidence>
<dbReference type="GO" id="GO:0005886">
    <property type="term" value="C:plasma membrane"/>
    <property type="evidence" value="ECO:0007669"/>
    <property type="project" value="TreeGrafter"/>
</dbReference>
<dbReference type="STRING" id="1123384.AJ81_09800"/>
<dbReference type="InterPro" id="IPR005642">
    <property type="entry name" value="LysO"/>
</dbReference>
<dbReference type="Proteomes" id="UP000077469">
    <property type="component" value="Chromosome"/>
</dbReference>
<dbReference type="KEGG" id="phy:AJ81_09800"/>
<sequence>MMVLLLLSSVVAGVFAGRWTSLRLPDWSVNAVLYVIVFLVGVDLSKEKVRFDVIKKVLLSVAATVLGTYSGALVLSFFSPMKRFELLAVASGFGWYSLSAIIISNLHSTQLGAIAFFSNVMRELYAIVLTPILSRYSKTAVVSIAGATSMDTLLGPISHYTDRETSLLAFAHGFIVTMLVPVLVNTFLAFR</sequence>
<dbReference type="PATRIC" id="fig|1123384.7.peg.1967"/>
<dbReference type="PANTHER" id="PTHR35804:SF1">
    <property type="entry name" value="LYSINE EXPORTER LYSO"/>
    <property type="match status" value="1"/>
</dbReference>
<feature type="transmembrane region" description="Helical" evidence="1">
    <location>
        <begin position="57"/>
        <end position="78"/>
    </location>
</feature>
<feature type="transmembrane region" description="Helical" evidence="1">
    <location>
        <begin position="26"/>
        <end position="45"/>
    </location>
</feature>
<protein>
    <recommendedName>
        <fullName evidence="4">Lysine exporter LysO family protein</fullName>
    </recommendedName>
</protein>
<evidence type="ECO:0000313" key="3">
    <source>
        <dbReference type="Proteomes" id="UP000077469"/>
    </source>
</evidence>
<keyword evidence="1" id="KW-1133">Transmembrane helix</keyword>
<accession>A0A0X1KTA2</accession>
<feature type="transmembrane region" description="Helical" evidence="1">
    <location>
        <begin position="124"/>
        <end position="147"/>
    </location>
</feature>
<keyword evidence="1" id="KW-0812">Transmembrane</keyword>
<dbReference type="OrthoDB" id="371078at2"/>
<organism evidence="2 3">
    <name type="scientific">Pseudothermotoga hypogea DSM 11164 = NBRC 106472</name>
    <dbReference type="NCBI Taxonomy" id="1123384"/>
    <lineage>
        <taxon>Bacteria</taxon>
        <taxon>Thermotogati</taxon>
        <taxon>Thermotogota</taxon>
        <taxon>Thermotogae</taxon>
        <taxon>Thermotogales</taxon>
        <taxon>Thermotogaceae</taxon>
        <taxon>Pseudothermotoga</taxon>
    </lineage>
</organism>